<organism evidence="1 2">
    <name type="scientific">Flavobacterium cupriresistens</name>
    <dbReference type="NCBI Taxonomy" id="2893885"/>
    <lineage>
        <taxon>Bacteria</taxon>
        <taxon>Pseudomonadati</taxon>
        <taxon>Bacteroidota</taxon>
        <taxon>Flavobacteriia</taxon>
        <taxon>Flavobacteriales</taxon>
        <taxon>Flavobacteriaceae</taxon>
        <taxon>Flavobacterium</taxon>
    </lineage>
</organism>
<accession>A0ABU4R9Z3</accession>
<proteinExistence type="predicted"/>
<protein>
    <recommendedName>
        <fullName evidence="3">DUF3969 family protein</fullName>
    </recommendedName>
</protein>
<evidence type="ECO:0000313" key="2">
    <source>
        <dbReference type="Proteomes" id="UP001273350"/>
    </source>
</evidence>
<dbReference type="Proteomes" id="UP001273350">
    <property type="component" value="Unassembled WGS sequence"/>
</dbReference>
<keyword evidence="2" id="KW-1185">Reference proteome</keyword>
<gene>
    <name evidence="1" type="ORF">SGQ83_05645</name>
</gene>
<sequence>MKTQHTEPFVSLLEVMNKGGYFTKLKPDNTNNSFEVALKVSSYSELNLMVSTLLKASISVLKNEDPYLSDSMSEQEIDIATLLDMALKLLPDDEMELFDEVHKLRLNADH</sequence>
<evidence type="ECO:0008006" key="3">
    <source>
        <dbReference type="Google" id="ProtNLM"/>
    </source>
</evidence>
<reference evidence="1 2" key="1">
    <citation type="submission" date="2023-11" db="EMBL/GenBank/DDBJ databases">
        <title>Unpublished Manusciprt.</title>
        <authorList>
            <person name="Saticioglu I.B."/>
            <person name="Ay H."/>
            <person name="Ajmi N."/>
            <person name="Altun S."/>
            <person name="Duman M."/>
        </authorList>
    </citation>
    <scope>NUCLEOTIDE SEQUENCE [LARGE SCALE GENOMIC DNA]</scope>
    <source>
        <strain evidence="1 2">Fl-318</strain>
    </source>
</reference>
<comment type="caution">
    <text evidence="1">The sequence shown here is derived from an EMBL/GenBank/DDBJ whole genome shotgun (WGS) entry which is preliminary data.</text>
</comment>
<evidence type="ECO:0000313" key="1">
    <source>
        <dbReference type="EMBL" id="MDX6188823.1"/>
    </source>
</evidence>
<name>A0ABU4R9Z3_9FLAO</name>
<dbReference type="RefSeq" id="WP_230004660.1">
    <property type="nucleotide sequence ID" value="NZ_CP087134.1"/>
</dbReference>
<dbReference type="EMBL" id="JAWXVI010000003">
    <property type="protein sequence ID" value="MDX6188823.1"/>
    <property type="molecule type" value="Genomic_DNA"/>
</dbReference>